<evidence type="ECO:0008006" key="4">
    <source>
        <dbReference type="Google" id="ProtNLM"/>
    </source>
</evidence>
<proteinExistence type="predicted"/>
<reference evidence="2 3" key="1">
    <citation type="submission" date="2024-01" db="EMBL/GenBank/DDBJ databases">
        <authorList>
            <person name="Allen C."/>
            <person name="Tagirdzhanova G."/>
        </authorList>
    </citation>
    <scope>NUCLEOTIDE SEQUENCE [LARGE SCALE GENOMIC DNA]</scope>
</reference>
<sequence>MKLGSLIVAATAVTTASALSFTNANFYNITIGNPFNITWSNASGPVSLTLLKGGTEPFFTNISTLASGLTGSSYVWTPSADLTSDTYLVHFEDSSGASAYGFYFALVGAPYSLATTATATTAAATAAATTTTSSPLSTYTYP</sequence>
<protein>
    <recommendedName>
        <fullName evidence="4">Extracellular matrix protein</fullName>
    </recommendedName>
</protein>
<dbReference type="EMBL" id="CAWUHB010000004">
    <property type="protein sequence ID" value="CAK7211660.1"/>
    <property type="molecule type" value="Genomic_DNA"/>
</dbReference>
<accession>A0ABP0AWK4</accession>
<feature type="chain" id="PRO_5045312565" description="Extracellular matrix protein" evidence="1">
    <location>
        <begin position="19"/>
        <end position="142"/>
    </location>
</feature>
<evidence type="ECO:0000256" key="1">
    <source>
        <dbReference type="SAM" id="SignalP"/>
    </source>
</evidence>
<organism evidence="2 3">
    <name type="scientific">Sporothrix curviconia</name>
    <dbReference type="NCBI Taxonomy" id="1260050"/>
    <lineage>
        <taxon>Eukaryota</taxon>
        <taxon>Fungi</taxon>
        <taxon>Dikarya</taxon>
        <taxon>Ascomycota</taxon>
        <taxon>Pezizomycotina</taxon>
        <taxon>Sordariomycetes</taxon>
        <taxon>Sordariomycetidae</taxon>
        <taxon>Ophiostomatales</taxon>
        <taxon>Ophiostomataceae</taxon>
        <taxon>Sporothrix</taxon>
    </lineage>
</organism>
<comment type="caution">
    <text evidence="2">The sequence shown here is derived from an EMBL/GenBank/DDBJ whole genome shotgun (WGS) entry which is preliminary data.</text>
</comment>
<evidence type="ECO:0000313" key="3">
    <source>
        <dbReference type="Proteomes" id="UP001642405"/>
    </source>
</evidence>
<name>A0ABP0AWK4_9PEZI</name>
<feature type="signal peptide" evidence="1">
    <location>
        <begin position="1"/>
        <end position="18"/>
    </location>
</feature>
<keyword evidence="3" id="KW-1185">Reference proteome</keyword>
<keyword evidence="1" id="KW-0732">Signal</keyword>
<gene>
    <name evidence="2" type="ORF">SCUCBS95973_001190</name>
</gene>
<dbReference type="Proteomes" id="UP001642405">
    <property type="component" value="Unassembled WGS sequence"/>
</dbReference>
<evidence type="ECO:0000313" key="2">
    <source>
        <dbReference type="EMBL" id="CAK7211660.1"/>
    </source>
</evidence>